<comment type="similarity">
    <text evidence="1">Belongs to the UPF0381 family.</text>
</comment>
<dbReference type="Proteomes" id="UP000078309">
    <property type="component" value="Unassembled WGS sequence"/>
</dbReference>
<dbReference type="Proteomes" id="UP000786185">
    <property type="component" value="Unassembled WGS sequence"/>
</dbReference>
<dbReference type="Proteomes" id="UP000256923">
    <property type="component" value="Chromosome 2"/>
</dbReference>
<name>A0A191W8C4_VIBAN</name>
<reference evidence="2 6" key="2">
    <citation type="submission" date="2018-12" db="EMBL/GenBank/DDBJ databases">
        <title>Characterization and Draft Genome of Vibrio anguillarum J360 Marine Pathogen Isolated from an Outbreak in Lumpfish (Cyclopterus lumpus).</title>
        <authorList>
            <person name="Vasquez J.I."/>
            <person name="Cao T."/>
            <person name="Chakraborty S."/>
            <person name="Gnanagobal H."/>
            <person name="Wescot J."/>
            <person name="Boyce D."/>
            <person name="Santander J."/>
        </authorList>
    </citation>
    <scope>NUCLEOTIDE SEQUENCE [LARGE SCALE GENOMIC DNA]</scope>
    <source>
        <strain evidence="2 6">J360</strain>
    </source>
</reference>
<sequence>MSIEKDVDIQVCEACGCAGEIGFIIKEGDEVAEVMVMAPNKAQLEAEFEKYLALAKQVSDNVEFEVSPLDDNSTELHARFKFEVSAEKLIFELKSRSLAR</sequence>
<protein>
    <submittedName>
        <fullName evidence="2">DUF406 family protein</fullName>
    </submittedName>
    <submittedName>
        <fullName evidence="4">YfcZ/YiiS family protein</fullName>
    </submittedName>
</protein>
<reference evidence="4" key="4">
    <citation type="submission" date="2021-05" db="EMBL/GenBank/DDBJ databases">
        <authorList>
            <person name="Kalatzis P.G."/>
            <person name="Castillo D."/>
            <person name="D'Alvise P."/>
            <person name="Middelboe M."/>
            <person name="Gram L."/>
        </authorList>
    </citation>
    <scope>NUCLEOTIDE SEQUENCE</scope>
    <source>
        <strain evidence="4">90-11-286</strain>
    </source>
</reference>
<accession>A0A191W8C4</accession>
<evidence type="ECO:0000313" key="2">
    <source>
        <dbReference type="EMBL" id="AZS27285.1"/>
    </source>
</evidence>
<accession>A0A1E5FP64</accession>
<reference evidence="4 5" key="1">
    <citation type="journal article" date="2017" name="J. Fish Dis.">
        <title>Comparative assessment of Vibrio virulence in marine fish larvae.</title>
        <authorList>
            <person name="Ronneseth A."/>
            <person name="Castillo D."/>
            <person name="D'Alvise P."/>
            <person name="Tonnesen O."/>
            <person name="Haugland G."/>
            <person name="Grotkjaer T."/>
            <person name="Engell-Sorensen K."/>
            <person name="Norremark L."/>
            <person name="Bergh O."/>
            <person name="Wergeland H.I."/>
            <person name="Gram L."/>
        </authorList>
    </citation>
    <scope>NUCLEOTIDE SEQUENCE [LARGE SCALE GENOMIC DNA]</scope>
    <source>
        <strain evidence="4 5">90-11-286</strain>
    </source>
</reference>
<organism evidence="2 6">
    <name type="scientific">Vibrio anguillarum</name>
    <name type="common">Listonella anguillarum</name>
    <dbReference type="NCBI Taxonomy" id="55601"/>
    <lineage>
        <taxon>Bacteria</taxon>
        <taxon>Pseudomonadati</taxon>
        <taxon>Pseudomonadota</taxon>
        <taxon>Gammaproteobacteria</taxon>
        <taxon>Vibrionales</taxon>
        <taxon>Vibrionaceae</taxon>
        <taxon>Vibrio</taxon>
    </lineage>
</organism>
<dbReference type="Gene3D" id="3.30.70.860">
    <property type="match status" value="1"/>
</dbReference>
<evidence type="ECO:0000313" key="5">
    <source>
        <dbReference type="Proteomes" id="UP000078309"/>
    </source>
</evidence>
<proteinExistence type="inferred from homology"/>
<dbReference type="InterPro" id="IPR005272">
    <property type="entry name" value="DUF406"/>
</dbReference>
<dbReference type="EMBL" id="SCLC01000006">
    <property type="protein sequence ID" value="MBF4434867.1"/>
    <property type="molecule type" value="Genomic_DNA"/>
</dbReference>
<dbReference type="OrthoDB" id="5588209at2"/>
<dbReference type="EMBL" id="JAHGUI010000034">
    <property type="protein sequence ID" value="MBT2918936.1"/>
    <property type="molecule type" value="Genomic_DNA"/>
</dbReference>
<dbReference type="PANTHER" id="PTHR38769:SF1">
    <property type="entry name" value="UPF0381 PROTEIN YFCZ-RELATED"/>
    <property type="match status" value="1"/>
</dbReference>
<reference evidence="3" key="3">
    <citation type="journal article" date="2021" name="PeerJ">
        <title>Analysis of 44 Vibrio anguillarum genomes reveals high genetic diversity.</title>
        <authorList>
            <person name="Hansen M.J."/>
            <person name="Dalsgaard I."/>
        </authorList>
    </citation>
    <scope>NUCLEOTIDE SEQUENCE</scope>
    <source>
        <strain evidence="3">850617-1/1</strain>
    </source>
</reference>
<evidence type="ECO:0000256" key="1">
    <source>
        <dbReference type="ARBA" id="ARBA00006201"/>
    </source>
</evidence>
<gene>
    <name evidence="2" type="ORF">DYL72_20635</name>
    <name evidence="3" type="ORF">ERJ77_10115</name>
    <name evidence="4" type="ORF">PL14_09575</name>
</gene>
<dbReference type="GO" id="GO:0005829">
    <property type="term" value="C:cytosol"/>
    <property type="evidence" value="ECO:0007669"/>
    <property type="project" value="TreeGrafter"/>
</dbReference>
<dbReference type="Pfam" id="PF04175">
    <property type="entry name" value="DUF406"/>
    <property type="match status" value="1"/>
</dbReference>
<evidence type="ECO:0000313" key="6">
    <source>
        <dbReference type="Proteomes" id="UP000256923"/>
    </source>
</evidence>
<dbReference type="AlphaFoldDB" id="A0A191W8C4"/>
<dbReference type="PANTHER" id="PTHR38769">
    <property type="entry name" value="UPF0381 PROTEIN YFCZ-RELATED"/>
    <property type="match status" value="1"/>
</dbReference>
<dbReference type="RefSeq" id="WP_010318562.1">
    <property type="nucleotide sequence ID" value="NZ_AJYT02000054.1"/>
</dbReference>
<evidence type="ECO:0000313" key="3">
    <source>
        <dbReference type="EMBL" id="MBF4434867.1"/>
    </source>
</evidence>
<evidence type="ECO:0000313" key="4">
    <source>
        <dbReference type="EMBL" id="MBT2918936.1"/>
    </source>
</evidence>
<dbReference type="InterPro" id="IPR035571">
    <property type="entry name" value="UPF0234-like_C"/>
</dbReference>
<dbReference type="GeneID" id="83858162"/>
<dbReference type="EMBL" id="CP034673">
    <property type="protein sequence ID" value="AZS27285.1"/>
    <property type="molecule type" value="Genomic_DNA"/>
</dbReference>